<proteinExistence type="predicted"/>
<evidence type="ECO:0000313" key="4">
    <source>
        <dbReference type="EMBL" id="COV81942.1"/>
    </source>
</evidence>
<accession>A0A0E8NRF9</accession>
<dbReference type="EMBL" id="QTBD01000234">
    <property type="protein sequence ID" value="REQ47826.1"/>
    <property type="molecule type" value="Genomic_DNA"/>
</dbReference>
<dbReference type="Proteomes" id="UP000044938">
    <property type="component" value="Unassembled WGS sequence"/>
</dbReference>
<dbReference type="Proteomes" id="UP000048600">
    <property type="component" value="Unassembled WGS sequence"/>
</dbReference>
<dbReference type="Proteomes" id="UP000256381">
    <property type="component" value="Unassembled WGS sequence"/>
</dbReference>
<dbReference type="Proteomes" id="UP000046947">
    <property type="component" value="Unassembled WGS sequence"/>
</dbReference>
<evidence type="ECO:0000313" key="5">
    <source>
        <dbReference type="EMBL" id="COV94421.1"/>
    </source>
</evidence>
<sequence length="105" mass="11368">MGLTESSAAASALAAAPFAKHTVGLASLSLMSTVFDVDLLIVPERIRQRRAIRSIRSRRVAPAERCQTPQVTVQRPQPTDPAGTPCPHQHESRQARCGEAEPSNR</sequence>
<dbReference type="EMBL" id="CSAJ01000086">
    <property type="protein sequence ID" value="COV81942.1"/>
    <property type="molecule type" value="Genomic_DNA"/>
</dbReference>
<evidence type="ECO:0000313" key="12">
    <source>
        <dbReference type="Proteomes" id="UP000048600"/>
    </source>
</evidence>
<name>A0A0E8NRF9_MYCTX</name>
<dbReference type="EMBL" id="CHKL01000271">
    <property type="protein sequence ID" value="COW39551.1"/>
    <property type="molecule type" value="Genomic_DNA"/>
</dbReference>
<evidence type="ECO:0000313" key="9">
    <source>
        <dbReference type="Proteomes" id="UP000045842"/>
    </source>
</evidence>
<evidence type="ECO:0000313" key="13">
    <source>
        <dbReference type="Proteomes" id="UP000256381"/>
    </source>
</evidence>
<dbReference type="EMBL" id="CFOH01000251">
    <property type="protein sequence ID" value="CFE50752.1"/>
    <property type="molecule type" value="Genomic_DNA"/>
</dbReference>
<dbReference type="Proteomes" id="UP000048289">
    <property type="component" value="Unassembled WGS sequence"/>
</dbReference>
<evidence type="ECO:0000313" key="8">
    <source>
        <dbReference type="Proteomes" id="UP000044938"/>
    </source>
</evidence>
<reference evidence="7" key="3">
    <citation type="submission" date="2018-07" db="EMBL/GenBank/DDBJ databases">
        <authorList>
            <person name="Shah S."/>
            <person name="Brown T."/>
            <person name="Auld S."/>
            <person name="Bratton K."/>
            <person name="Narechania A."/>
            <person name="Mathema B."/>
            <person name="Gandhi N."/>
        </authorList>
    </citation>
    <scope>NUCLEOTIDE SEQUENCE</scope>
    <source>
        <strain evidence="7">32301_S10</strain>
    </source>
</reference>
<evidence type="ECO:0000313" key="7">
    <source>
        <dbReference type="EMBL" id="REQ47826.1"/>
    </source>
</evidence>
<evidence type="ECO:0000313" key="3">
    <source>
        <dbReference type="EMBL" id="CFE50752.1"/>
    </source>
</evidence>
<dbReference type="AlphaFoldDB" id="A0A0E8NRF9"/>
<evidence type="ECO:0000313" key="10">
    <source>
        <dbReference type="Proteomes" id="UP000046947"/>
    </source>
</evidence>
<dbReference type="EMBL" id="CFOE01000314">
    <property type="protein sequence ID" value="CFE40157.1"/>
    <property type="molecule type" value="Genomic_DNA"/>
</dbReference>
<feature type="region of interest" description="Disordered" evidence="1">
    <location>
        <begin position="57"/>
        <end position="105"/>
    </location>
</feature>
<evidence type="ECO:0000313" key="11">
    <source>
        <dbReference type="Proteomes" id="UP000048289"/>
    </source>
</evidence>
<evidence type="ECO:0000313" key="6">
    <source>
        <dbReference type="EMBL" id="COW39551.1"/>
    </source>
</evidence>
<protein>
    <submittedName>
        <fullName evidence="4">Uncharacterized protein</fullName>
    </submittedName>
</protein>
<evidence type="ECO:0000256" key="1">
    <source>
        <dbReference type="SAM" id="MobiDB-lite"/>
    </source>
</evidence>
<organism evidence="4 8">
    <name type="scientific">Mycobacterium tuberculosis</name>
    <dbReference type="NCBI Taxonomy" id="1773"/>
    <lineage>
        <taxon>Bacteria</taxon>
        <taxon>Bacillati</taxon>
        <taxon>Actinomycetota</taxon>
        <taxon>Actinomycetes</taxon>
        <taxon>Mycobacteriales</taxon>
        <taxon>Mycobacteriaceae</taxon>
        <taxon>Mycobacterium</taxon>
        <taxon>Mycobacterium tuberculosis complex</taxon>
    </lineage>
</organism>
<reference evidence="8 9" key="1">
    <citation type="submission" date="2015-03" db="EMBL/GenBank/DDBJ databases">
        <authorList>
            <consortium name="Pathogen Informatics"/>
        </authorList>
    </citation>
    <scope>NUCLEOTIDE SEQUENCE [LARGE SCALE GENOMIC DNA]</scope>
    <source>
        <strain evidence="5 9">G09801536</strain>
        <strain evidence="2 11">G09901357</strain>
        <strain evidence="3 10">H09601792</strain>
        <strain evidence="4 8">M09401471</strain>
        <strain evidence="6 12">P00601463</strain>
    </source>
</reference>
<gene>
    <name evidence="7" type="ORF">DSJ38_21115</name>
    <name evidence="5" type="ORF">ERS007679_02752</name>
    <name evidence="2" type="ORF">ERS007681_02399</name>
    <name evidence="3" type="ORF">ERS007688_01786</name>
    <name evidence="4" type="ORF">ERS007720_00983</name>
    <name evidence="6" type="ORF">ERS007741_02397</name>
</gene>
<dbReference type="Proteomes" id="UP000045842">
    <property type="component" value="Unassembled WGS sequence"/>
</dbReference>
<dbReference type="EMBL" id="CSAD01000413">
    <property type="protein sequence ID" value="COV94421.1"/>
    <property type="molecule type" value="Genomic_DNA"/>
</dbReference>
<feature type="compositionally biased region" description="Basic and acidic residues" evidence="1">
    <location>
        <begin position="88"/>
        <end position="105"/>
    </location>
</feature>
<reference evidence="7 13" key="2">
    <citation type="journal article" date="2017" name="N. Engl. J. Med.">
        <title>Transmission of Extensively Drug-Resistant Tuberculosis in South Africa.</title>
        <authorList>
            <person name="Shah N.S."/>
            <person name="Auld S.C."/>
            <person name="Brust J.C."/>
            <person name="Mathema B."/>
            <person name="Ismail N."/>
            <person name="Moodley P."/>
            <person name="Mlisana K."/>
            <person name="Allana S."/>
            <person name="Campbell A."/>
            <person name="Mthiyane T."/>
            <person name="Morris N."/>
            <person name="Mpangase P."/>
            <person name="van der Meulen H."/>
            <person name="Omar S.V."/>
            <person name="Brown T.S."/>
            <person name="Narechania A."/>
            <person name="Shaskina E."/>
            <person name="Kapwata T."/>
            <person name="Kreiswirth B."/>
            <person name="Gandhi N.R."/>
        </authorList>
    </citation>
    <scope>NUCLEOTIDE SEQUENCE [LARGE SCALE GENOMIC DNA]</scope>
    <source>
        <strain evidence="7 13">32301_S10</strain>
    </source>
</reference>
<feature type="compositionally biased region" description="Low complexity" evidence="1">
    <location>
        <begin position="67"/>
        <end position="81"/>
    </location>
</feature>
<evidence type="ECO:0000313" key="2">
    <source>
        <dbReference type="EMBL" id="CFE40157.1"/>
    </source>
</evidence>